<dbReference type="GO" id="GO:0019478">
    <property type="term" value="P:D-amino acid catabolic process"/>
    <property type="evidence" value="ECO:0007669"/>
    <property type="project" value="TreeGrafter"/>
</dbReference>
<dbReference type="InterPro" id="IPR023209">
    <property type="entry name" value="DAO"/>
</dbReference>
<evidence type="ECO:0000256" key="4">
    <source>
        <dbReference type="ARBA" id="ARBA00022827"/>
    </source>
</evidence>
<dbReference type="AlphaFoldDB" id="A0A4E0RWY9"/>
<dbReference type="SUPFAM" id="SSF51971">
    <property type="entry name" value="Nucleotide-binding domain"/>
    <property type="match status" value="1"/>
</dbReference>
<gene>
    <name evidence="7" type="ORF">D915_001607</name>
</gene>
<name>A0A4E0RWY9_FASHE</name>
<sequence>MVRFGIIGCGVIGLSTATALQSEYRDSEFLLAGAEQGSSLISHGAAGVFRPEPSLMPGLICCNSDTVCTECPFNRWCKRGQVYYWDLARSQDAATAGAFFMPLYNVYEHLPRRPPFITTLCCGSRVVEKDELSSLGFSEVLSGGYSYVTCAIEGRYFLPYLLSNIQRNAKLPVSLSVGQPVQFKSMRDVYSWASTNKINVVINCSGLGASTLCADRKLVPLRGRLVRVGAPWMKFGFYGPHDTYAYPARDSVILGGFREPLPCTIDSPLRPEDTAPSGEATKNILNRIKYMWLGPLSQGPIIEEWTGLRPQRPVVRLELNWLNANGSEGPSSDESIPIVHNYGHGSMGVALGRGTALDVVDLVDQALKRGTGGHAMPILAPGLEKLTLN</sequence>
<evidence type="ECO:0000259" key="6">
    <source>
        <dbReference type="Pfam" id="PF01266"/>
    </source>
</evidence>
<evidence type="ECO:0000313" key="7">
    <source>
        <dbReference type="EMBL" id="THD27618.1"/>
    </source>
</evidence>
<evidence type="ECO:0000256" key="2">
    <source>
        <dbReference type="ARBA" id="ARBA00006730"/>
    </source>
</evidence>
<evidence type="ECO:0000256" key="1">
    <source>
        <dbReference type="ARBA" id="ARBA00001974"/>
    </source>
</evidence>
<dbReference type="SUPFAM" id="SSF54373">
    <property type="entry name" value="FAD-linked reductases, C-terminal domain"/>
    <property type="match status" value="1"/>
</dbReference>
<comment type="cofactor">
    <cofactor evidence="1">
        <name>FAD</name>
        <dbReference type="ChEBI" id="CHEBI:57692"/>
    </cofactor>
</comment>
<protein>
    <submittedName>
        <fullName evidence="7">D-aspartate oxidase</fullName>
    </submittedName>
</protein>
<evidence type="ECO:0000256" key="3">
    <source>
        <dbReference type="ARBA" id="ARBA00022630"/>
    </source>
</evidence>
<proteinExistence type="inferred from homology"/>
<dbReference type="GO" id="GO:0071949">
    <property type="term" value="F:FAD binding"/>
    <property type="evidence" value="ECO:0007669"/>
    <property type="project" value="InterPro"/>
</dbReference>
<keyword evidence="8" id="KW-1185">Reference proteome</keyword>
<dbReference type="Proteomes" id="UP000230066">
    <property type="component" value="Unassembled WGS sequence"/>
</dbReference>
<dbReference type="GO" id="GO:0005737">
    <property type="term" value="C:cytoplasm"/>
    <property type="evidence" value="ECO:0007669"/>
    <property type="project" value="TreeGrafter"/>
</dbReference>
<keyword evidence="3" id="KW-0285">Flavoprotein</keyword>
<keyword evidence="5" id="KW-0560">Oxidoreductase</keyword>
<accession>A0A4E0RWY9</accession>
<comment type="caution">
    <text evidence="7">The sequence shown here is derived from an EMBL/GenBank/DDBJ whole genome shotgun (WGS) entry which is preliminary data.</text>
</comment>
<evidence type="ECO:0000313" key="8">
    <source>
        <dbReference type="Proteomes" id="UP000230066"/>
    </source>
</evidence>
<dbReference type="PANTHER" id="PTHR11530">
    <property type="entry name" value="D-AMINO ACID OXIDASE"/>
    <property type="match status" value="1"/>
</dbReference>
<keyword evidence="4" id="KW-0274">FAD</keyword>
<dbReference type="PANTHER" id="PTHR11530:SF17">
    <property type="entry name" value="RE49860P"/>
    <property type="match status" value="1"/>
</dbReference>
<dbReference type="InterPro" id="IPR006181">
    <property type="entry name" value="D-amino_acid_oxidase_CS"/>
</dbReference>
<feature type="domain" description="FAD dependent oxidoreductase" evidence="6">
    <location>
        <begin position="6"/>
        <end position="362"/>
    </location>
</feature>
<dbReference type="Gene3D" id="3.30.9.10">
    <property type="entry name" value="D-Amino Acid Oxidase, subunit A, domain 2"/>
    <property type="match status" value="1"/>
</dbReference>
<dbReference type="InterPro" id="IPR006076">
    <property type="entry name" value="FAD-dep_OxRdtase"/>
</dbReference>
<comment type="similarity">
    <text evidence="2">Belongs to the DAMOX/DASOX family.</text>
</comment>
<reference evidence="7" key="1">
    <citation type="submission" date="2019-03" db="EMBL/GenBank/DDBJ databases">
        <title>Improved annotation for the trematode Fasciola hepatica.</title>
        <authorList>
            <person name="Choi Y.-J."/>
            <person name="Martin J."/>
            <person name="Mitreva M."/>
        </authorList>
    </citation>
    <scope>NUCLEOTIDE SEQUENCE [LARGE SCALE GENOMIC DNA]</scope>
</reference>
<dbReference type="Pfam" id="PF01266">
    <property type="entry name" value="DAO"/>
    <property type="match status" value="1"/>
</dbReference>
<dbReference type="GO" id="GO:0003884">
    <property type="term" value="F:D-amino-acid oxidase activity"/>
    <property type="evidence" value="ECO:0007669"/>
    <property type="project" value="InterPro"/>
</dbReference>
<organism evidence="7 8">
    <name type="scientific">Fasciola hepatica</name>
    <name type="common">Liver fluke</name>
    <dbReference type="NCBI Taxonomy" id="6192"/>
    <lineage>
        <taxon>Eukaryota</taxon>
        <taxon>Metazoa</taxon>
        <taxon>Spiralia</taxon>
        <taxon>Lophotrochozoa</taxon>
        <taxon>Platyhelminthes</taxon>
        <taxon>Trematoda</taxon>
        <taxon>Digenea</taxon>
        <taxon>Plagiorchiida</taxon>
        <taxon>Echinostomata</taxon>
        <taxon>Echinostomatoidea</taxon>
        <taxon>Fasciolidae</taxon>
        <taxon>Fasciola</taxon>
    </lineage>
</organism>
<dbReference type="EMBL" id="JXXN02000369">
    <property type="protein sequence ID" value="THD27618.1"/>
    <property type="molecule type" value="Genomic_DNA"/>
</dbReference>
<evidence type="ECO:0000256" key="5">
    <source>
        <dbReference type="ARBA" id="ARBA00023002"/>
    </source>
</evidence>
<dbReference type="Gene3D" id="3.40.50.720">
    <property type="entry name" value="NAD(P)-binding Rossmann-like Domain"/>
    <property type="match status" value="1"/>
</dbReference>
<dbReference type="PROSITE" id="PS00677">
    <property type="entry name" value="DAO"/>
    <property type="match status" value="1"/>
</dbReference>